<dbReference type="EC" id="3.1.1.-" evidence="3"/>
<evidence type="ECO:0000256" key="1">
    <source>
        <dbReference type="ARBA" id="ARBA00005964"/>
    </source>
</evidence>
<keyword evidence="6" id="KW-1185">Reference proteome</keyword>
<evidence type="ECO:0000256" key="2">
    <source>
        <dbReference type="ARBA" id="ARBA00022801"/>
    </source>
</evidence>
<proteinExistence type="inferred from homology"/>
<dbReference type="InterPro" id="IPR029058">
    <property type="entry name" value="AB_hydrolase_fold"/>
</dbReference>
<dbReference type="Gene3D" id="3.40.50.1820">
    <property type="entry name" value="alpha/beta hydrolase"/>
    <property type="match status" value="1"/>
</dbReference>
<dbReference type="AlphaFoldDB" id="A0A8K0TL26"/>
<dbReference type="PROSITE" id="PS00122">
    <property type="entry name" value="CARBOXYLESTERASE_B_1"/>
    <property type="match status" value="1"/>
</dbReference>
<dbReference type="GO" id="GO:0016787">
    <property type="term" value="F:hydrolase activity"/>
    <property type="evidence" value="ECO:0007669"/>
    <property type="project" value="UniProtKB-KW"/>
</dbReference>
<evidence type="ECO:0000256" key="3">
    <source>
        <dbReference type="RuleBase" id="RU361235"/>
    </source>
</evidence>
<dbReference type="Proteomes" id="UP000813385">
    <property type="component" value="Unassembled WGS sequence"/>
</dbReference>
<dbReference type="PANTHER" id="PTHR11559">
    <property type="entry name" value="CARBOXYLESTERASE"/>
    <property type="match status" value="1"/>
</dbReference>
<dbReference type="InterPro" id="IPR002018">
    <property type="entry name" value="CarbesteraseB"/>
</dbReference>
<organism evidence="5 6">
    <name type="scientific">Plectosphaerella cucumerina</name>
    <dbReference type="NCBI Taxonomy" id="40658"/>
    <lineage>
        <taxon>Eukaryota</taxon>
        <taxon>Fungi</taxon>
        <taxon>Dikarya</taxon>
        <taxon>Ascomycota</taxon>
        <taxon>Pezizomycotina</taxon>
        <taxon>Sordariomycetes</taxon>
        <taxon>Hypocreomycetidae</taxon>
        <taxon>Glomerellales</taxon>
        <taxon>Plectosphaerellaceae</taxon>
        <taxon>Plectosphaerella</taxon>
    </lineage>
</organism>
<name>A0A8K0TL26_9PEZI</name>
<protein>
    <recommendedName>
        <fullName evidence="3">Carboxylic ester hydrolase</fullName>
        <ecNumber evidence="3">3.1.1.-</ecNumber>
    </recommendedName>
</protein>
<dbReference type="OrthoDB" id="408631at2759"/>
<sequence length="691" mass="73940">MALAFAAQAVLSGALSIQSQATAGLSILSKNDLNQDAPGTAAILAHEPASYDRAAKHCEKLSESLWVYSSTAFDSGIGSALARQVYLGNYAKDALFWVAGKPSSCGCSAITASGKVRKVDCKKKLPALCSQSAPLSRAGYEDTSPEFHITQKVGDLELTGYRDFFTWKFLGVRFAPVPERFEYSEPLRGASGNATALDFGADCLQPRNPAAPDGGSDDCLFANIWTPFLPSSEGAAKKPTLKPVFVFFYGGGLTSGSSANSNTDGTNFASRADVVVVAINYRLGNQAMLVFNDGIHNGNVALSDQVSALHWVAENIAAFGGDPDRVTIGGESAGAMSTRYMMTSPEARGLFQQAILRSDGHGGILYGFGHFWSIERSYETYTVPILNAAGCGDAEDPVACLRAADGSKLAELSAGVPQTPAMWPVVDGKYLTVPETPLNGTIPGYARSIRVMSSLTPEEGGVYVGYLPVLDWGAISLEEWAQGLAIFIGLDASPVLQDPAFFGIDLENKTAEQMRNATERLMTLSSFICGNKAQMYSAALHGSFESVYASLFNRTYSVATFTNKWCDAPAGGPSQAYWRCHSGDQVLSWGTMGRVGMPDRDGLDIPFSQLVIDQTAAFLWTGNPNPDAKYLALRGFDSTLASVKGAGEWTPVDAENPEWLVLDPKGLAMEDWKATEEMCARAGFPLDYWEA</sequence>
<feature type="domain" description="Carboxylesterase type B" evidence="4">
    <location>
        <begin position="168"/>
        <end position="670"/>
    </location>
</feature>
<reference evidence="5" key="1">
    <citation type="journal article" date="2021" name="Nat. Commun.">
        <title>Genetic determinants of endophytism in the Arabidopsis root mycobiome.</title>
        <authorList>
            <person name="Mesny F."/>
            <person name="Miyauchi S."/>
            <person name="Thiergart T."/>
            <person name="Pickel B."/>
            <person name="Atanasova L."/>
            <person name="Karlsson M."/>
            <person name="Huettel B."/>
            <person name="Barry K.W."/>
            <person name="Haridas S."/>
            <person name="Chen C."/>
            <person name="Bauer D."/>
            <person name="Andreopoulos W."/>
            <person name="Pangilinan J."/>
            <person name="LaButti K."/>
            <person name="Riley R."/>
            <person name="Lipzen A."/>
            <person name="Clum A."/>
            <person name="Drula E."/>
            <person name="Henrissat B."/>
            <person name="Kohler A."/>
            <person name="Grigoriev I.V."/>
            <person name="Martin F.M."/>
            <person name="Hacquard S."/>
        </authorList>
    </citation>
    <scope>NUCLEOTIDE SEQUENCE</scope>
    <source>
        <strain evidence="5">MPI-CAGE-AT-0016</strain>
    </source>
</reference>
<evidence type="ECO:0000313" key="5">
    <source>
        <dbReference type="EMBL" id="KAH7362333.1"/>
    </source>
</evidence>
<evidence type="ECO:0000313" key="6">
    <source>
        <dbReference type="Proteomes" id="UP000813385"/>
    </source>
</evidence>
<dbReference type="SUPFAM" id="SSF53474">
    <property type="entry name" value="alpha/beta-Hydrolases"/>
    <property type="match status" value="1"/>
</dbReference>
<dbReference type="EMBL" id="JAGPXD010000003">
    <property type="protein sequence ID" value="KAH7362333.1"/>
    <property type="molecule type" value="Genomic_DNA"/>
</dbReference>
<accession>A0A8K0TL26</accession>
<evidence type="ECO:0000259" key="4">
    <source>
        <dbReference type="Pfam" id="PF00135"/>
    </source>
</evidence>
<dbReference type="InterPro" id="IPR050309">
    <property type="entry name" value="Type-B_Carboxylest/Lipase"/>
</dbReference>
<gene>
    <name evidence="5" type="ORF">B0T11DRAFT_83213</name>
</gene>
<comment type="caution">
    <text evidence="5">The sequence shown here is derived from an EMBL/GenBank/DDBJ whole genome shotgun (WGS) entry which is preliminary data.</text>
</comment>
<dbReference type="Pfam" id="PF00135">
    <property type="entry name" value="COesterase"/>
    <property type="match status" value="1"/>
</dbReference>
<dbReference type="InterPro" id="IPR019826">
    <property type="entry name" value="Carboxylesterase_B_AS"/>
</dbReference>
<comment type="similarity">
    <text evidence="1 3">Belongs to the type-B carboxylesterase/lipase family.</text>
</comment>
<keyword evidence="2 3" id="KW-0378">Hydrolase</keyword>